<dbReference type="AlphaFoldDB" id="A0A2N0VIJ5"/>
<accession>A0A2N0VIJ5</accession>
<dbReference type="InterPro" id="IPR052032">
    <property type="entry name" value="ATP-dep_AA_Ligase"/>
</dbReference>
<dbReference type="PANTHER" id="PTHR43585">
    <property type="entry name" value="FUMIPYRROLE BIOSYNTHESIS PROTEIN C"/>
    <property type="match status" value="1"/>
</dbReference>
<reference evidence="6 7" key="1">
    <citation type="submission" date="2017-11" db="EMBL/GenBank/DDBJ databases">
        <title>Rhodohalobacter 15182 sp. nov., isolated from a salt lake.</title>
        <authorList>
            <person name="Han S."/>
        </authorList>
    </citation>
    <scope>NUCLEOTIDE SEQUENCE [LARGE SCALE GENOMIC DNA]</scope>
    <source>
        <strain evidence="6 7">15182</strain>
    </source>
</reference>
<evidence type="ECO:0000256" key="2">
    <source>
        <dbReference type="ARBA" id="ARBA00022741"/>
    </source>
</evidence>
<evidence type="ECO:0000313" key="6">
    <source>
        <dbReference type="EMBL" id="PKD44017.1"/>
    </source>
</evidence>
<dbReference type="OrthoDB" id="9803907at2"/>
<evidence type="ECO:0000313" key="7">
    <source>
        <dbReference type="Proteomes" id="UP000233398"/>
    </source>
</evidence>
<keyword evidence="1" id="KW-0436">Ligase</keyword>
<dbReference type="PROSITE" id="PS50975">
    <property type="entry name" value="ATP_GRASP"/>
    <property type="match status" value="1"/>
</dbReference>
<keyword evidence="7" id="KW-1185">Reference proteome</keyword>
<name>A0A2N0VIJ5_9BACT</name>
<dbReference type="Pfam" id="PF13535">
    <property type="entry name" value="ATP-grasp_4"/>
    <property type="match status" value="1"/>
</dbReference>
<dbReference type="GO" id="GO:0016874">
    <property type="term" value="F:ligase activity"/>
    <property type="evidence" value="ECO:0007669"/>
    <property type="project" value="UniProtKB-KW"/>
</dbReference>
<evidence type="ECO:0000256" key="3">
    <source>
        <dbReference type="ARBA" id="ARBA00022840"/>
    </source>
</evidence>
<dbReference type="GO" id="GO:0046872">
    <property type="term" value="F:metal ion binding"/>
    <property type="evidence" value="ECO:0007669"/>
    <property type="project" value="InterPro"/>
</dbReference>
<keyword evidence="2 4" id="KW-0547">Nucleotide-binding</keyword>
<keyword evidence="3 4" id="KW-0067">ATP-binding</keyword>
<dbReference type="PANTHER" id="PTHR43585:SF2">
    <property type="entry name" value="ATP-GRASP ENZYME FSQD"/>
    <property type="match status" value="1"/>
</dbReference>
<dbReference type="Gene3D" id="3.30.470.20">
    <property type="entry name" value="ATP-grasp fold, B domain"/>
    <property type="match status" value="1"/>
</dbReference>
<protein>
    <submittedName>
        <fullName evidence="6">ATP-grasp domain-containing protein</fullName>
    </submittedName>
</protein>
<evidence type="ECO:0000256" key="4">
    <source>
        <dbReference type="PROSITE-ProRule" id="PRU00409"/>
    </source>
</evidence>
<evidence type="ECO:0000259" key="5">
    <source>
        <dbReference type="PROSITE" id="PS50975"/>
    </source>
</evidence>
<dbReference type="InterPro" id="IPR011761">
    <property type="entry name" value="ATP-grasp"/>
</dbReference>
<proteinExistence type="predicted"/>
<comment type="caution">
    <text evidence="6">The sequence shown here is derived from an EMBL/GenBank/DDBJ whole genome shotgun (WGS) entry which is preliminary data.</text>
</comment>
<dbReference type="EMBL" id="PISP01000001">
    <property type="protein sequence ID" value="PKD44017.1"/>
    <property type="molecule type" value="Genomic_DNA"/>
</dbReference>
<dbReference type="RefSeq" id="WP_101071260.1">
    <property type="nucleotide sequence ID" value="NZ_PISP01000001.1"/>
</dbReference>
<dbReference type="SUPFAM" id="SSF56059">
    <property type="entry name" value="Glutathione synthetase ATP-binding domain-like"/>
    <property type="match status" value="1"/>
</dbReference>
<sequence>MILLDKPYVSDFLQHTILENGYPALALSSKEELNLGGRLPLMNSEEAKDIIKRNEFPKVYTNSENSIDWIEKNLQKTKLPDIIDLFKDKVRFRRFLNKYYPDYFFEEIKLEDLLTVDASGYPFPVVLKPKVGFLSVGVHKIYSVEEWNKKVRKVENEIEKVSRLYPASVLNAGAFIVEKYIEGDEYAFDAYFGSNGEPVVLNIFKHFFSSEDDVSDRVYLSSGEIINKKLRPFTEFLDMLGNSADLKNVPLHVEVRITKDGKLFPIEVNPMRFGGWCTTADSTYLSYGFNSIEYFFNQQKPDWKTILSGRDDKLYSIIVLDNTTGYEPDEIKSFDYDQLLQHFEHPIELRKMNVADYHMFGFLFCETDRSNFREIEYILKSDLNEFIKV</sequence>
<dbReference type="Proteomes" id="UP000233398">
    <property type="component" value="Unassembled WGS sequence"/>
</dbReference>
<dbReference type="GO" id="GO:0005524">
    <property type="term" value="F:ATP binding"/>
    <property type="evidence" value="ECO:0007669"/>
    <property type="project" value="UniProtKB-UniRule"/>
</dbReference>
<organism evidence="6 7">
    <name type="scientific">Rhodohalobacter barkolensis</name>
    <dbReference type="NCBI Taxonomy" id="2053187"/>
    <lineage>
        <taxon>Bacteria</taxon>
        <taxon>Pseudomonadati</taxon>
        <taxon>Balneolota</taxon>
        <taxon>Balneolia</taxon>
        <taxon>Balneolales</taxon>
        <taxon>Balneolaceae</taxon>
        <taxon>Rhodohalobacter</taxon>
    </lineage>
</organism>
<evidence type="ECO:0000256" key="1">
    <source>
        <dbReference type="ARBA" id="ARBA00022598"/>
    </source>
</evidence>
<feature type="domain" description="ATP-grasp" evidence="5">
    <location>
        <begin position="89"/>
        <end position="300"/>
    </location>
</feature>
<gene>
    <name evidence="6" type="ORF">CWD77_00630</name>
</gene>